<reference evidence="1 2" key="1">
    <citation type="submission" date="2017-10" db="EMBL/GenBank/DDBJ databases">
        <title>Bifidobacterium xylocopum sp. nov. and Bifidobacterium aemilianum sp. nov., from the carpenter bee (Xylocopa violacea) digestive tract.</title>
        <authorList>
            <person name="Alberoni D."/>
            <person name="Baffoni L."/>
            <person name="Di Gioia D."/>
            <person name="Gaggia F."/>
            <person name="Biavati B."/>
        </authorList>
    </citation>
    <scope>NUCLEOTIDE SEQUENCE [LARGE SCALE GENOMIC DNA]</scope>
    <source>
        <strain evidence="1 2">XV10</strain>
    </source>
</reference>
<gene>
    <name evidence="1" type="ORF">CRD60_06945</name>
</gene>
<accession>A0A366K7S1</accession>
<evidence type="ECO:0000313" key="1">
    <source>
        <dbReference type="EMBL" id="RBP97357.1"/>
    </source>
</evidence>
<sequence>MHHGVLVRNASGSLIDGYQQQFGSKVTLTPDMSGGMNAKPSAPPSNEQMIEFGQSDLLQKADYTAKASILPDKLTMIDEMDEKTKAQTHIQMMGGGPEGEGQASGPANMPKTSLLGYDSANISEDFSSGKRKIVEGKVYAPGNKECLISQQLAKLNNLKIGDKNNLLGLIEGASAEFTISGIYSDSTMEGQAKMPFKDPFMNRNNTKY</sequence>
<dbReference type="AlphaFoldDB" id="A0A366K7S1"/>
<organism evidence="1 2">
    <name type="scientific">Bifidobacterium aemilianum</name>
    <dbReference type="NCBI Taxonomy" id="2493120"/>
    <lineage>
        <taxon>Bacteria</taxon>
        <taxon>Bacillati</taxon>
        <taxon>Actinomycetota</taxon>
        <taxon>Actinomycetes</taxon>
        <taxon>Bifidobacteriales</taxon>
        <taxon>Bifidobacteriaceae</taxon>
        <taxon>Bifidobacterium</taxon>
    </lineage>
</organism>
<keyword evidence="2" id="KW-1185">Reference proteome</keyword>
<dbReference type="EMBL" id="PDCG01000007">
    <property type="protein sequence ID" value="RBP97357.1"/>
    <property type="molecule type" value="Genomic_DNA"/>
</dbReference>
<name>A0A366K7S1_9BIFI</name>
<comment type="caution">
    <text evidence="1">The sequence shown here is derived from an EMBL/GenBank/DDBJ whole genome shotgun (WGS) entry which is preliminary data.</text>
</comment>
<proteinExistence type="predicted"/>
<evidence type="ECO:0000313" key="2">
    <source>
        <dbReference type="Proteomes" id="UP000252530"/>
    </source>
</evidence>
<dbReference type="Proteomes" id="UP000252530">
    <property type="component" value="Unassembled WGS sequence"/>
</dbReference>
<protein>
    <submittedName>
        <fullName evidence="1">Uncharacterized protein</fullName>
    </submittedName>
</protein>